<dbReference type="AlphaFoldDB" id="A0A4R3QAB6"/>
<evidence type="ECO:0000313" key="3">
    <source>
        <dbReference type="Proteomes" id="UP000294576"/>
    </source>
</evidence>
<evidence type="ECO:0000256" key="1">
    <source>
        <dbReference type="SAM" id="MobiDB-lite"/>
    </source>
</evidence>
<reference evidence="2 3" key="1">
    <citation type="submission" date="2019-03" db="EMBL/GenBank/DDBJ databases">
        <title>Genomic Encyclopedia of Type Strains, Phase IV (KMG-V): Genome sequencing to study the core and pangenomes of soil and plant-associated prokaryotes.</title>
        <authorList>
            <person name="Whitman W."/>
        </authorList>
    </citation>
    <scope>NUCLEOTIDE SEQUENCE [LARGE SCALE GENOMIC DNA]</scope>
    <source>
        <strain evidence="2 3">Hc14</strain>
    </source>
</reference>
<gene>
    <name evidence="2" type="ORF">EV132_104564</name>
</gene>
<sequence>MRHGGVAILDHRGGRDSALPSKSRGQDGLFAECGFCRLLGNESALVSGRMVVYVERQFIVREEERTVAIAFTR</sequence>
<dbReference type="EMBL" id="SMBH01000004">
    <property type="protein sequence ID" value="TCU17527.1"/>
    <property type="molecule type" value="Genomic_DNA"/>
</dbReference>
<accession>A0A4R3QAB6</accession>
<comment type="caution">
    <text evidence="2">The sequence shown here is derived from an EMBL/GenBank/DDBJ whole genome shotgun (WGS) entry which is preliminary data.</text>
</comment>
<proteinExistence type="predicted"/>
<dbReference type="Proteomes" id="UP000294576">
    <property type="component" value="Unassembled WGS sequence"/>
</dbReference>
<dbReference type="RefSeq" id="WP_165928141.1">
    <property type="nucleotide sequence ID" value="NZ_SMBH01000004.1"/>
</dbReference>
<protein>
    <submittedName>
        <fullName evidence="2">Uncharacterized protein</fullName>
    </submittedName>
</protein>
<organism evidence="2 3">
    <name type="scientific">Rhizobium sullae</name>
    <name type="common">Rhizobium hedysari</name>
    <dbReference type="NCBI Taxonomy" id="50338"/>
    <lineage>
        <taxon>Bacteria</taxon>
        <taxon>Pseudomonadati</taxon>
        <taxon>Pseudomonadota</taxon>
        <taxon>Alphaproteobacteria</taxon>
        <taxon>Hyphomicrobiales</taxon>
        <taxon>Rhizobiaceae</taxon>
        <taxon>Rhizobium/Agrobacterium group</taxon>
        <taxon>Rhizobium</taxon>
    </lineage>
</organism>
<feature type="region of interest" description="Disordered" evidence="1">
    <location>
        <begin position="1"/>
        <end position="24"/>
    </location>
</feature>
<name>A0A4R3QAB6_RHISU</name>
<evidence type="ECO:0000313" key="2">
    <source>
        <dbReference type="EMBL" id="TCU17527.1"/>
    </source>
</evidence>